<name>A0A2G4EV79_9CYAN</name>
<protein>
    <submittedName>
        <fullName evidence="1">Uncharacterized protein</fullName>
    </submittedName>
</protein>
<keyword evidence="2" id="KW-1185">Reference proteome</keyword>
<accession>A0A2G4EV79</accession>
<reference evidence="1" key="1">
    <citation type="submission" date="2017-10" db="EMBL/GenBank/DDBJ databases">
        <title>Draft genome sequence of the planktic cyanobacteria Tychonema bourrellyi isolated from alpine lentic freshwater.</title>
        <authorList>
            <person name="Tett A."/>
            <person name="Armanini F."/>
            <person name="Asnicar F."/>
            <person name="Boscaini A."/>
            <person name="Pasolli E."/>
            <person name="Zolfo M."/>
            <person name="Donati C."/>
            <person name="Salmaso N."/>
            <person name="Segata N."/>
        </authorList>
    </citation>
    <scope>NUCLEOTIDE SEQUENCE</scope>
    <source>
        <strain evidence="1">FEM_GT703</strain>
    </source>
</reference>
<dbReference type="EMBL" id="NXIB02000204">
    <property type="protein sequence ID" value="PHX53388.1"/>
    <property type="molecule type" value="Genomic_DNA"/>
</dbReference>
<sequence>MVRAVGRKKEEGRGKREGATIAMVSEIKNVLNVGRGCGALVIYNCMSFWRSLGVRVGPGFQGILQQS</sequence>
<gene>
    <name evidence="1" type="ORF">CP500_021755</name>
</gene>
<evidence type="ECO:0000313" key="2">
    <source>
        <dbReference type="Proteomes" id="UP000226442"/>
    </source>
</evidence>
<evidence type="ECO:0000313" key="1">
    <source>
        <dbReference type="EMBL" id="PHX53388.1"/>
    </source>
</evidence>
<proteinExistence type="predicted"/>
<organism evidence="1 2">
    <name type="scientific">Tychonema bourrellyi FEM_GT703</name>
    <dbReference type="NCBI Taxonomy" id="2040638"/>
    <lineage>
        <taxon>Bacteria</taxon>
        <taxon>Bacillati</taxon>
        <taxon>Cyanobacteriota</taxon>
        <taxon>Cyanophyceae</taxon>
        <taxon>Oscillatoriophycideae</taxon>
        <taxon>Oscillatoriales</taxon>
        <taxon>Microcoleaceae</taxon>
        <taxon>Tychonema</taxon>
    </lineage>
</organism>
<comment type="caution">
    <text evidence="1">The sequence shown here is derived from an EMBL/GenBank/DDBJ whole genome shotgun (WGS) entry which is preliminary data.</text>
</comment>
<dbReference type="Proteomes" id="UP000226442">
    <property type="component" value="Unassembled WGS sequence"/>
</dbReference>
<dbReference type="AlphaFoldDB" id="A0A2G4EV79"/>